<dbReference type="VEuPathDB" id="FungiDB:PV10_07869"/>
<evidence type="ECO:0000256" key="1">
    <source>
        <dbReference type="ARBA" id="ARBA00004141"/>
    </source>
</evidence>
<dbReference type="InterPro" id="IPR006680">
    <property type="entry name" value="Amidohydro-rel"/>
</dbReference>
<name>A0A438N2E9_EXOME</name>
<evidence type="ECO:0000256" key="2">
    <source>
        <dbReference type="ARBA" id="ARBA00022448"/>
    </source>
</evidence>
<dbReference type="SUPFAM" id="SSF51556">
    <property type="entry name" value="Metallo-dependent hydrolases"/>
    <property type="match status" value="1"/>
</dbReference>
<evidence type="ECO:0000256" key="4">
    <source>
        <dbReference type="ARBA" id="ARBA00022989"/>
    </source>
</evidence>
<dbReference type="SUPFAM" id="SSF103473">
    <property type="entry name" value="MFS general substrate transporter"/>
    <property type="match status" value="1"/>
</dbReference>
<feature type="transmembrane region" description="Helical" evidence="6">
    <location>
        <begin position="599"/>
        <end position="626"/>
    </location>
</feature>
<feature type="transmembrane region" description="Helical" evidence="6">
    <location>
        <begin position="646"/>
        <end position="664"/>
    </location>
</feature>
<keyword evidence="2" id="KW-0813">Transport</keyword>
<dbReference type="PANTHER" id="PTHR43791">
    <property type="entry name" value="PERMEASE-RELATED"/>
    <property type="match status" value="1"/>
</dbReference>
<protein>
    <recommendedName>
        <fullName evidence="7">Major facilitator superfamily (MFS) profile domain-containing protein</fullName>
    </recommendedName>
</protein>
<dbReference type="GO" id="GO:0022857">
    <property type="term" value="F:transmembrane transporter activity"/>
    <property type="evidence" value="ECO:0007669"/>
    <property type="project" value="InterPro"/>
</dbReference>
<feature type="transmembrane region" description="Helical" evidence="6">
    <location>
        <begin position="371"/>
        <end position="391"/>
    </location>
</feature>
<dbReference type="Gene3D" id="3.20.20.140">
    <property type="entry name" value="Metal-dependent hydrolases"/>
    <property type="match status" value="1"/>
</dbReference>
<feature type="transmembrane region" description="Helical" evidence="6">
    <location>
        <begin position="470"/>
        <end position="487"/>
    </location>
</feature>
<organism evidence="8 9">
    <name type="scientific">Exophiala mesophila</name>
    <name type="common">Black yeast-like fungus</name>
    <dbReference type="NCBI Taxonomy" id="212818"/>
    <lineage>
        <taxon>Eukaryota</taxon>
        <taxon>Fungi</taxon>
        <taxon>Dikarya</taxon>
        <taxon>Ascomycota</taxon>
        <taxon>Pezizomycotina</taxon>
        <taxon>Eurotiomycetes</taxon>
        <taxon>Chaetothyriomycetidae</taxon>
        <taxon>Chaetothyriales</taxon>
        <taxon>Herpotrichiellaceae</taxon>
        <taxon>Exophiala</taxon>
    </lineage>
</organism>
<comment type="caution">
    <text evidence="8">The sequence shown here is derived from an EMBL/GenBank/DDBJ whole genome shotgun (WGS) entry which is preliminary data.</text>
</comment>
<dbReference type="Gene3D" id="1.20.1250.20">
    <property type="entry name" value="MFS general substrate transporter like domains"/>
    <property type="match status" value="2"/>
</dbReference>
<dbReference type="Proteomes" id="UP000288859">
    <property type="component" value="Unassembled WGS sequence"/>
</dbReference>
<reference evidence="8 9" key="1">
    <citation type="submission" date="2017-03" db="EMBL/GenBank/DDBJ databases">
        <title>Genomes of endolithic fungi from Antarctica.</title>
        <authorList>
            <person name="Coleine C."/>
            <person name="Masonjones S."/>
            <person name="Stajich J.E."/>
        </authorList>
    </citation>
    <scope>NUCLEOTIDE SEQUENCE [LARGE SCALE GENOMIC DNA]</scope>
    <source>
        <strain evidence="8 9">CCFEE 6314</strain>
    </source>
</reference>
<evidence type="ECO:0000313" key="8">
    <source>
        <dbReference type="EMBL" id="RVX69896.1"/>
    </source>
</evidence>
<feature type="transmembrane region" description="Helical" evidence="6">
    <location>
        <begin position="765"/>
        <end position="787"/>
    </location>
</feature>
<feature type="domain" description="Major facilitator superfamily (MFS) profile" evidence="7">
    <location>
        <begin position="373"/>
        <end position="792"/>
    </location>
</feature>
<dbReference type="Pfam" id="PF04909">
    <property type="entry name" value="Amidohydro_2"/>
    <property type="match status" value="1"/>
</dbReference>
<dbReference type="InterPro" id="IPR020846">
    <property type="entry name" value="MFS_dom"/>
</dbReference>
<evidence type="ECO:0000259" key="7">
    <source>
        <dbReference type="PROSITE" id="PS50850"/>
    </source>
</evidence>
<keyword evidence="4 6" id="KW-1133">Transmembrane helix</keyword>
<dbReference type="GO" id="GO:0016787">
    <property type="term" value="F:hydrolase activity"/>
    <property type="evidence" value="ECO:0007669"/>
    <property type="project" value="InterPro"/>
</dbReference>
<evidence type="ECO:0000256" key="5">
    <source>
        <dbReference type="ARBA" id="ARBA00023136"/>
    </source>
</evidence>
<evidence type="ECO:0000256" key="3">
    <source>
        <dbReference type="ARBA" id="ARBA00022692"/>
    </source>
</evidence>
<feature type="transmembrane region" description="Helical" evidence="6">
    <location>
        <begin position="534"/>
        <end position="554"/>
    </location>
</feature>
<proteinExistence type="predicted"/>
<dbReference type="GO" id="GO:0016020">
    <property type="term" value="C:membrane"/>
    <property type="evidence" value="ECO:0007669"/>
    <property type="project" value="UniProtKB-SubCell"/>
</dbReference>
<feature type="transmembrane region" description="Helical" evidence="6">
    <location>
        <begin position="411"/>
        <end position="432"/>
    </location>
</feature>
<dbReference type="InterPro" id="IPR032466">
    <property type="entry name" value="Metal_Hydrolase"/>
</dbReference>
<comment type="subcellular location">
    <subcellularLocation>
        <location evidence="1">Membrane</location>
        <topology evidence="1">Multi-pass membrane protein</topology>
    </subcellularLocation>
</comment>
<dbReference type="FunFam" id="1.20.1250.20:FF:000013">
    <property type="entry name" value="MFS general substrate transporter"/>
    <property type="match status" value="1"/>
</dbReference>
<dbReference type="PROSITE" id="PS50850">
    <property type="entry name" value="MFS"/>
    <property type="match status" value="1"/>
</dbReference>
<dbReference type="AlphaFoldDB" id="A0A438N2E9"/>
<dbReference type="InterPro" id="IPR011701">
    <property type="entry name" value="MFS"/>
</dbReference>
<dbReference type="Pfam" id="PF07690">
    <property type="entry name" value="MFS_1"/>
    <property type="match status" value="1"/>
</dbReference>
<dbReference type="EMBL" id="NAJM01000026">
    <property type="protein sequence ID" value="RVX69896.1"/>
    <property type="molecule type" value="Genomic_DNA"/>
</dbReference>
<dbReference type="VEuPathDB" id="FungiDB:PV10_05208"/>
<keyword evidence="3 6" id="KW-0812">Transmembrane</keyword>
<evidence type="ECO:0000313" key="9">
    <source>
        <dbReference type="Proteomes" id="UP000288859"/>
    </source>
</evidence>
<feature type="transmembrane region" description="Helical" evidence="6">
    <location>
        <begin position="671"/>
        <end position="693"/>
    </location>
</feature>
<feature type="transmembrane region" description="Helical" evidence="6">
    <location>
        <begin position="732"/>
        <end position="753"/>
    </location>
</feature>
<feature type="transmembrane region" description="Helical" evidence="6">
    <location>
        <begin position="439"/>
        <end position="458"/>
    </location>
</feature>
<gene>
    <name evidence="8" type="ORF">B0A52_05731</name>
</gene>
<dbReference type="FunFam" id="1.20.1250.20:FF:000018">
    <property type="entry name" value="MFS transporter permease"/>
    <property type="match status" value="1"/>
</dbReference>
<dbReference type="InterPro" id="IPR036259">
    <property type="entry name" value="MFS_trans_sf"/>
</dbReference>
<dbReference type="PANTHER" id="PTHR43791:SF48">
    <property type="entry name" value="TRANSPORTER, PUTATIVE (AFU_ORTHOLOGUE AFUA_4G01000)-RELATED"/>
    <property type="match status" value="1"/>
</dbReference>
<accession>A0A438N2E9</accession>
<evidence type="ECO:0000256" key="6">
    <source>
        <dbReference type="SAM" id="Phobius"/>
    </source>
</evidence>
<feature type="transmembrane region" description="Helical" evidence="6">
    <location>
        <begin position="699"/>
        <end position="720"/>
    </location>
</feature>
<feature type="transmembrane region" description="Helical" evidence="6">
    <location>
        <begin position="499"/>
        <end position="522"/>
    </location>
</feature>
<keyword evidence="5 6" id="KW-0472">Membrane</keyword>
<sequence length="823" mass="92321">MATNGSTLTLEGRSESIFPPTKAARRRARLITLEEHAVTPFPTPAVSTTFASFKESFVEGLKDRLGNIELRVKIMDANNIGAQIISLNQPTAQAFIDLDDAIQFCRQANEFVYQNYCQRYPHRFFAFATLPTQSGTAAAEELQRCVTEYGFVGAMINGFTNTSDPTKALYLDDRQYDALWEVSERLQKPIFIHPRVPLQSNIKTLEDMPVFHGAPYGFARETVEHVLRLMYSGVFDRYPKVKVCLGHMGEGLSWILPRTDTTFRMYTEETQGPKQKSFQHYFQENILPNTSGMPRTSALLNLMQEAKISNIMFSVDYPYESIAEMREWFETVPIGDETWKDIGYRNAIRLFGLPLDYDRDDTILIRLRSHLFVLPTVSLIYLFCFIDRVNIGNAKIAGFEKDLGLHGYDYNTVLSLFYVSYIIFELPCNLVCKLIGPGWFLPMTTTAFGVMTVCMAFVNDLASACGVRFLLGIFEAAMLPGIAYYLSRWYRRDELTFRLSLYMAMTPLAGAFGGLLASGILSLDHFGSLHSWRIIFGIEGIITIGLGLIAFITLTDRPATARWLSQDEKDLAIARVKSERMASTEVLDRFDRKKVLRGIFSPVTLSTGLVFLLAGISSQGLAVFLPTIVKTIYPGTSVISQQLHTVPPYIVGCFLALLLPYLSYKFNTRQIVMISTAPIIIIGYAMFLGTSFIDAHVRYAATFLIAGGIFIFGSMTNAQVSANVISDTARAAAIGANTLGGNIGGLISMWSFLPHDAPDFTTACGINLATSSLLFLVLVGLLLWMLWDNRKRERRGPDSTLANLSQLEIQDLEWKHPHFRWRP</sequence>
<dbReference type="OrthoDB" id="2985014at2759"/>